<dbReference type="Gene3D" id="2.30.30.110">
    <property type="match status" value="1"/>
</dbReference>
<evidence type="ECO:0000313" key="4">
    <source>
        <dbReference type="Proteomes" id="UP000789901"/>
    </source>
</evidence>
<gene>
    <name evidence="3" type="ORF">GMARGA_LOCUS42813</name>
</gene>
<dbReference type="EMBL" id="CAJVQB010131852">
    <property type="protein sequence ID" value="CAG8853992.1"/>
    <property type="molecule type" value="Genomic_DNA"/>
</dbReference>
<dbReference type="InterPro" id="IPR027417">
    <property type="entry name" value="P-loop_NTPase"/>
</dbReference>
<comment type="caution">
    <text evidence="3">The sequence shown here is derived from an EMBL/GenBank/DDBJ whole genome shotgun (WGS) entry which is preliminary data.</text>
</comment>
<dbReference type="InterPro" id="IPR011067">
    <property type="entry name" value="Plasmid_toxin/cell-grow_inhib"/>
</dbReference>
<evidence type="ECO:0000259" key="2">
    <source>
        <dbReference type="Pfam" id="PF01656"/>
    </source>
</evidence>
<dbReference type="Proteomes" id="UP000789901">
    <property type="component" value="Unassembled WGS sequence"/>
</dbReference>
<keyword evidence="4" id="KW-1185">Reference proteome</keyword>
<dbReference type="Pfam" id="PF01656">
    <property type="entry name" value="CbiA"/>
    <property type="match status" value="1"/>
</dbReference>
<dbReference type="InterPro" id="IPR003477">
    <property type="entry name" value="PemK-like"/>
</dbReference>
<evidence type="ECO:0000313" key="3">
    <source>
        <dbReference type="EMBL" id="CAG8853992.1"/>
    </source>
</evidence>
<protein>
    <submittedName>
        <fullName evidence="3">29871_t:CDS:1</fullName>
    </submittedName>
</protein>
<feature type="non-terminal residue" evidence="3">
    <location>
        <position position="155"/>
    </location>
</feature>
<feature type="compositionally biased region" description="Basic and acidic residues" evidence="1">
    <location>
        <begin position="54"/>
        <end position="65"/>
    </location>
</feature>
<evidence type="ECO:0000256" key="1">
    <source>
        <dbReference type="SAM" id="MobiDB-lite"/>
    </source>
</evidence>
<feature type="domain" description="CobQ/CobB/MinD/ParA nucleotide binding" evidence="2">
    <location>
        <begin position="121"/>
        <end position="153"/>
    </location>
</feature>
<reference evidence="3 4" key="1">
    <citation type="submission" date="2021-06" db="EMBL/GenBank/DDBJ databases">
        <authorList>
            <person name="Kallberg Y."/>
            <person name="Tangrot J."/>
            <person name="Rosling A."/>
        </authorList>
    </citation>
    <scope>NUCLEOTIDE SEQUENCE [LARGE SCALE GENOMIC DNA]</scope>
    <source>
        <strain evidence="3 4">120-4 pot B 10/14</strain>
    </source>
</reference>
<accession>A0ABN7XGB6</accession>
<dbReference type="SUPFAM" id="SSF52540">
    <property type="entry name" value="P-loop containing nucleoside triphosphate hydrolases"/>
    <property type="match status" value="1"/>
</dbReference>
<organism evidence="3 4">
    <name type="scientific">Gigaspora margarita</name>
    <dbReference type="NCBI Taxonomy" id="4874"/>
    <lineage>
        <taxon>Eukaryota</taxon>
        <taxon>Fungi</taxon>
        <taxon>Fungi incertae sedis</taxon>
        <taxon>Mucoromycota</taxon>
        <taxon>Glomeromycotina</taxon>
        <taxon>Glomeromycetes</taxon>
        <taxon>Diversisporales</taxon>
        <taxon>Gigasporaceae</taxon>
        <taxon>Gigaspora</taxon>
    </lineage>
</organism>
<proteinExistence type="predicted"/>
<name>A0ABN7XGB6_GIGMA</name>
<dbReference type="Pfam" id="PF02452">
    <property type="entry name" value="PemK_toxin"/>
    <property type="match status" value="1"/>
</dbReference>
<feature type="region of interest" description="Disordered" evidence="1">
    <location>
        <begin position="45"/>
        <end position="65"/>
    </location>
</feature>
<dbReference type="InterPro" id="IPR002586">
    <property type="entry name" value="CobQ/CobB/MinD/ParA_Nub-bd_dom"/>
</dbReference>
<sequence length="155" mass="17910">MKEIIIIETNKQGLAAAKFRKQVKDFLNKTDVAYQIYQVQDELTKEENDEDDLEQMKNEKDKRPLEQRPVLVISKDWQNEKNNRIIGVPLSRTLKPFYEGWEVKVRVNNQDGKIMVDQESRGGVGKSTLSQALATEASQQELKTLLADYDPQQKT</sequence>
<dbReference type="SUPFAM" id="SSF50118">
    <property type="entry name" value="Cell growth inhibitor/plasmid maintenance toxic component"/>
    <property type="match status" value="1"/>
</dbReference>